<keyword evidence="1 7" id="KW-1003">Cell membrane</keyword>
<gene>
    <name evidence="7 10" type="primary">ftsL</name>
    <name evidence="10" type="ORF">CKN69_12165</name>
</gene>
<evidence type="ECO:0000256" key="3">
    <source>
        <dbReference type="ARBA" id="ARBA00022692"/>
    </source>
</evidence>
<name>A0A2R8A1B7_CARDV</name>
<evidence type="ECO:0000256" key="2">
    <source>
        <dbReference type="ARBA" id="ARBA00022618"/>
    </source>
</evidence>
<dbReference type="NCBIfam" id="TIGR02209">
    <property type="entry name" value="ftsL_broad"/>
    <property type="match status" value="1"/>
</dbReference>
<dbReference type="AlphaFoldDB" id="A0A2R8A1B7"/>
<dbReference type="GO" id="GO:0043093">
    <property type="term" value="P:FtsZ-dependent cytokinesis"/>
    <property type="evidence" value="ECO:0007669"/>
    <property type="project" value="UniProtKB-UniRule"/>
</dbReference>
<feature type="region of interest" description="Disordered" evidence="9">
    <location>
        <begin position="1"/>
        <end position="31"/>
    </location>
</feature>
<comment type="subcellular location">
    <subcellularLocation>
        <location evidence="7">Cell membrane</location>
        <topology evidence="7">Single-pass type II membrane protein</topology>
    </subcellularLocation>
    <text evidence="7">Localizes to the division septum where it forms a ring structure.</text>
</comment>
<keyword evidence="3 7" id="KW-0812">Transmembrane</keyword>
<proteinExistence type="inferred from homology"/>
<dbReference type="RefSeq" id="WP_074403178.1">
    <property type="nucleotide sequence ID" value="NZ_CBCPJQ010000003.1"/>
</dbReference>
<evidence type="ECO:0000256" key="8">
    <source>
        <dbReference type="NCBIfam" id="TIGR02209"/>
    </source>
</evidence>
<sequence length="125" mass="13624">MAQNSSLARELEVDIPKRSPSIPDQTSIHMPAPRTAGVTKFEKALLGAVAIIAFALISACITMQISIATTNRSLQDTTTKIADISKVNENLHQEVQELSRYDRVYNIAGAAGLKMNENNVRNVSK</sequence>
<evidence type="ECO:0000256" key="4">
    <source>
        <dbReference type="ARBA" id="ARBA00022989"/>
    </source>
</evidence>
<comment type="caution">
    <text evidence="10">The sequence shown here is derived from an EMBL/GenBank/DDBJ whole genome shotgun (WGS) entry which is preliminary data.</text>
</comment>
<keyword evidence="5 7" id="KW-0472">Membrane</keyword>
<feature type="transmembrane region" description="Helical" evidence="7">
    <location>
        <begin position="44"/>
        <end position="67"/>
    </location>
</feature>
<organism evidence="10 11">
    <name type="scientific">Carnobacterium divergens</name>
    <name type="common">Lactobacillus divergens</name>
    <dbReference type="NCBI Taxonomy" id="2748"/>
    <lineage>
        <taxon>Bacteria</taxon>
        <taxon>Bacillati</taxon>
        <taxon>Bacillota</taxon>
        <taxon>Bacilli</taxon>
        <taxon>Lactobacillales</taxon>
        <taxon>Carnobacteriaceae</taxon>
        <taxon>Carnobacterium</taxon>
    </lineage>
</organism>
<comment type="similarity">
    <text evidence="7">Belongs to the FtsL family.</text>
</comment>
<accession>A0A2R8A1B7</accession>
<reference evidence="10 11" key="1">
    <citation type="journal article" date="2018" name="Int. J. Food Microbiol.">
        <title>Growth of Carnobacterium spp. isolated from chilled vacuum-packaged meat under relevant acidic conditions.</title>
        <authorList>
            <person name="Zhang P."/>
            <person name="Badoni M."/>
            <person name="Ganzle M."/>
            <person name="Yang X."/>
        </authorList>
    </citation>
    <scope>NUCLEOTIDE SEQUENCE [LARGE SCALE GENOMIC DNA]</scope>
    <source>
        <strain evidence="10 11">B2</strain>
    </source>
</reference>
<evidence type="ECO:0000256" key="9">
    <source>
        <dbReference type="SAM" id="MobiDB-lite"/>
    </source>
</evidence>
<evidence type="ECO:0000256" key="6">
    <source>
        <dbReference type="ARBA" id="ARBA00023306"/>
    </source>
</evidence>
<evidence type="ECO:0000313" key="10">
    <source>
        <dbReference type="EMBL" id="TFJ23652.1"/>
    </source>
</evidence>
<comment type="function">
    <text evidence="7">Essential cell division protein.</text>
</comment>
<dbReference type="HAMAP" id="MF_00910">
    <property type="entry name" value="FtsL"/>
    <property type="match status" value="1"/>
</dbReference>
<evidence type="ECO:0000256" key="5">
    <source>
        <dbReference type="ARBA" id="ARBA00023136"/>
    </source>
</evidence>
<dbReference type="Proteomes" id="UP000297938">
    <property type="component" value="Unassembled WGS sequence"/>
</dbReference>
<dbReference type="GO" id="GO:0005886">
    <property type="term" value="C:plasma membrane"/>
    <property type="evidence" value="ECO:0007669"/>
    <property type="project" value="UniProtKB-SubCell"/>
</dbReference>
<keyword evidence="4 7" id="KW-1133">Transmembrane helix</keyword>
<protein>
    <recommendedName>
        <fullName evidence="7 8">Cell division protein FtsL</fullName>
    </recommendedName>
</protein>
<dbReference type="EMBL" id="NRPP01000018">
    <property type="protein sequence ID" value="TFJ23652.1"/>
    <property type="molecule type" value="Genomic_DNA"/>
</dbReference>
<keyword evidence="6 7" id="KW-0131">Cell cycle</keyword>
<dbReference type="InterPro" id="IPR011922">
    <property type="entry name" value="Cell_div_FtsL"/>
</dbReference>
<dbReference type="STRING" id="2748.CDIV41_40065"/>
<evidence type="ECO:0000256" key="1">
    <source>
        <dbReference type="ARBA" id="ARBA00022475"/>
    </source>
</evidence>
<keyword evidence="2 7" id="KW-0132">Cell division</keyword>
<dbReference type="GO" id="GO:0032153">
    <property type="term" value="C:cell division site"/>
    <property type="evidence" value="ECO:0007669"/>
    <property type="project" value="UniProtKB-UniRule"/>
</dbReference>
<evidence type="ECO:0000313" key="11">
    <source>
        <dbReference type="Proteomes" id="UP000297938"/>
    </source>
</evidence>
<evidence type="ECO:0000256" key="7">
    <source>
        <dbReference type="HAMAP-Rule" id="MF_00910"/>
    </source>
</evidence>